<dbReference type="Pfam" id="PF26622">
    <property type="entry name" value="DUF8199"/>
    <property type="match status" value="1"/>
</dbReference>
<dbReference type="STRING" id="1202724.AM493_18255"/>
<comment type="caution">
    <text evidence="2">The sequence shown here is derived from an EMBL/GenBank/DDBJ whole genome shotgun (WGS) entry which is preliminary data.</text>
</comment>
<sequence length="145" mass="16390">MKLNKHISILLSALVLFANMGLALNVHYCHEKVTSVSFAYKVAEPANSHHHTHDEDEGKGCCKKVVDNHKKCCKDDVLKVKDTPEKAIVKSLQFDLGAFYTVETWKPSVFSGFDVVKVKKDTPSFYCESNAPPLYKLYCQYVLYA</sequence>
<evidence type="ECO:0008006" key="4">
    <source>
        <dbReference type="Google" id="ProtNLM"/>
    </source>
</evidence>
<keyword evidence="3" id="KW-1185">Reference proteome</keyword>
<dbReference type="NCBIfam" id="NF047658">
    <property type="entry name" value="HYC_CC_PP"/>
    <property type="match status" value="1"/>
</dbReference>
<reference evidence="2 3" key="1">
    <citation type="submission" date="2015-08" db="EMBL/GenBank/DDBJ databases">
        <title>Whole genome sequence of Flavobacterium akiainvivens IK-1T, from decaying Wikstroemia oahuensis, an endemic Hawaiian shrub.</title>
        <authorList>
            <person name="Wan X."/>
            <person name="Hou S."/>
            <person name="Saito J."/>
            <person name="Donachie S."/>
        </authorList>
    </citation>
    <scope>NUCLEOTIDE SEQUENCE [LARGE SCALE GENOMIC DNA]</scope>
    <source>
        <strain evidence="2 3">IK-1</strain>
    </source>
</reference>
<name>A0A0M8MKM5_9FLAO</name>
<evidence type="ECO:0000256" key="1">
    <source>
        <dbReference type="SAM" id="SignalP"/>
    </source>
</evidence>
<feature type="signal peptide" evidence="1">
    <location>
        <begin position="1"/>
        <end position="23"/>
    </location>
</feature>
<dbReference type="EMBL" id="LIYD01000005">
    <property type="protein sequence ID" value="KOS07777.1"/>
    <property type="molecule type" value="Genomic_DNA"/>
</dbReference>
<dbReference type="InterPro" id="IPR058060">
    <property type="entry name" value="HYC_CC_PP"/>
</dbReference>
<feature type="chain" id="PRO_5005818512" description="Cation transporter" evidence="1">
    <location>
        <begin position="24"/>
        <end position="145"/>
    </location>
</feature>
<dbReference type="InterPro" id="IPR058512">
    <property type="entry name" value="DUF8199"/>
</dbReference>
<gene>
    <name evidence="2" type="ORF">AM493_18255</name>
</gene>
<dbReference type="RefSeq" id="WP_054409492.1">
    <property type="nucleotide sequence ID" value="NZ_FOYA01000002.1"/>
</dbReference>
<dbReference type="Proteomes" id="UP000037755">
    <property type="component" value="Unassembled WGS sequence"/>
</dbReference>
<dbReference type="OrthoDB" id="795045at2"/>
<organism evidence="2 3">
    <name type="scientific">Flavobacterium akiainvivens</name>
    <dbReference type="NCBI Taxonomy" id="1202724"/>
    <lineage>
        <taxon>Bacteria</taxon>
        <taxon>Pseudomonadati</taxon>
        <taxon>Bacteroidota</taxon>
        <taxon>Flavobacteriia</taxon>
        <taxon>Flavobacteriales</taxon>
        <taxon>Flavobacteriaceae</taxon>
        <taxon>Flavobacterium</taxon>
    </lineage>
</organism>
<evidence type="ECO:0000313" key="3">
    <source>
        <dbReference type="Proteomes" id="UP000037755"/>
    </source>
</evidence>
<accession>A0A0M8MKM5</accession>
<dbReference type="AlphaFoldDB" id="A0A0M8MKM5"/>
<evidence type="ECO:0000313" key="2">
    <source>
        <dbReference type="EMBL" id="KOS07777.1"/>
    </source>
</evidence>
<proteinExistence type="predicted"/>
<protein>
    <recommendedName>
        <fullName evidence="4">Cation transporter</fullName>
    </recommendedName>
</protein>
<keyword evidence="1" id="KW-0732">Signal</keyword>
<dbReference type="PATRIC" id="fig|1202724.3.peg.3790"/>